<keyword evidence="2" id="KW-0378">Hydrolase</keyword>
<dbReference type="Pfam" id="PF00561">
    <property type="entry name" value="Abhydrolase_1"/>
    <property type="match status" value="1"/>
</dbReference>
<evidence type="ECO:0000313" key="3">
    <source>
        <dbReference type="Proteomes" id="UP000712007"/>
    </source>
</evidence>
<accession>A0A940IFK7</accession>
<dbReference type="InterPro" id="IPR050266">
    <property type="entry name" value="AB_hydrolase_sf"/>
</dbReference>
<evidence type="ECO:0000259" key="1">
    <source>
        <dbReference type="Pfam" id="PF00561"/>
    </source>
</evidence>
<protein>
    <submittedName>
        <fullName evidence="2">Alpha/beta hydrolase</fullName>
    </submittedName>
</protein>
<proteinExistence type="predicted"/>
<gene>
    <name evidence="2" type="ORF">IAC51_09180</name>
</gene>
<comment type="caution">
    <text evidence="2">The sequence shown here is derived from an EMBL/GenBank/DDBJ whole genome shotgun (WGS) entry which is preliminary data.</text>
</comment>
<dbReference type="GO" id="GO:0016787">
    <property type="term" value="F:hydrolase activity"/>
    <property type="evidence" value="ECO:0007669"/>
    <property type="project" value="UniProtKB-KW"/>
</dbReference>
<dbReference type="InterPro" id="IPR029058">
    <property type="entry name" value="AB_hydrolase_fold"/>
</dbReference>
<dbReference type="SUPFAM" id="SSF53474">
    <property type="entry name" value="alpha/beta-Hydrolases"/>
    <property type="match status" value="1"/>
</dbReference>
<reference evidence="2" key="2">
    <citation type="journal article" date="2021" name="PeerJ">
        <title>Extensive microbial diversity within the chicken gut microbiome revealed by metagenomics and culture.</title>
        <authorList>
            <person name="Gilroy R."/>
            <person name="Ravi A."/>
            <person name="Getino M."/>
            <person name="Pursley I."/>
            <person name="Horton D.L."/>
            <person name="Alikhan N.F."/>
            <person name="Baker D."/>
            <person name="Gharbi K."/>
            <person name="Hall N."/>
            <person name="Watson M."/>
            <person name="Adriaenssens E.M."/>
            <person name="Foster-Nyarko E."/>
            <person name="Jarju S."/>
            <person name="Secka A."/>
            <person name="Antonio M."/>
            <person name="Oren A."/>
            <person name="Chaudhuri R.R."/>
            <person name="La Ragione R."/>
            <person name="Hildebrand F."/>
            <person name="Pallen M.J."/>
        </authorList>
    </citation>
    <scope>NUCLEOTIDE SEQUENCE</scope>
    <source>
        <strain evidence="2">3924</strain>
    </source>
</reference>
<name>A0A940IFK7_9BACT</name>
<dbReference type="Proteomes" id="UP000712007">
    <property type="component" value="Unassembled WGS sequence"/>
</dbReference>
<dbReference type="AlphaFoldDB" id="A0A940IFK7"/>
<dbReference type="EMBL" id="JADIMV010000160">
    <property type="protein sequence ID" value="MBO8440804.1"/>
    <property type="molecule type" value="Genomic_DNA"/>
</dbReference>
<feature type="domain" description="AB hydrolase-1" evidence="1">
    <location>
        <begin position="32"/>
        <end position="254"/>
    </location>
</feature>
<dbReference type="InterPro" id="IPR000073">
    <property type="entry name" value="AB_hydrolase_1"/>
</dbReference>
<dbReference type="PANTHER" id="PTHR43798">
    <property type="entry name" value="MONOACYLGLYCEROL LIPASE"/>
    <property type="match status" value="1"/>
</dbReference>
<sequence length="273" mass="31188">MTKNTLNTSNGKIVYRTLCPPRPVAGDDDGLWLVFLPGLSADHRLFEKQTEYLSKSWNCLVWDPPAHGESRPFELDFTLESLAEWLYQILEKEGVSSCVLVGQSFGGYVAQAFMSRFKGIVRGFVSIDSAPLDRQYYSKAELWLLKHTYWFYMCFPWRLLVKSGSYSCAETPYGRGLMREMMLSYGKKEYCRLAARGYLILAECLAAEPYSPECPTLLISGKKDRQITNIYSRKWAAGRGEQVHWIDGAGHNSNTDQPETVNRMIERFINGLI</sequence>
<evidence type="ECO:0000313" key="2">
    <source>
        <dbReference type="EMBL" id="MBO8440804.1"/>
    </source>
</evidence>
<organism evidence="2 3">
    <name type="scientific">Candidatus Aphodosoma intestinipullorum</name>
    <dbReference type="NCBI Taxonomy" id="2840674"/>
    <lineage>
        <taxon>Bacteria</taxon>
        <taxon>Pseudomonadati</taxon>
        <taxon>Bacteroidota</taxon>
        <taxon>Bacteroidia</taxon>
        <taxon>Bacteroidales</taxon>
        <taxon>Candidatus Aphodosoma</taxon>
    </lineage>
</organism>
<dbReference type="Gene3D" id="3.40.50.1820">
    <property type="entry name" value="alpha/beta hydrolase"/>
    <property type="match status" value="1"/>
</dbReference>
<reference evidence="2" key="1">
    <citation type="submission" date="2020-10" db="EMBL/GenBank/DDBJ databases">
        <authorList>
            <person name="Gilroy R."/>
        </authorList>
    </citation>
    <scope>NUCLEOTIDE SEQUENCE</scope>
    <source>
        <strain evidence="2">3924</strain>
    </source>
</reference>